<proteinExistence type="predicted"/>
<sequence length="423" mass="45889">MQITDVYNLSSKRRDSLQLGDHVVLRVRGLAKALEAYKRKPTELRLFIDGVSFPMAPESVDLLNRADTATVRFLLLRNPTTEPIWQLFYRVRSKLDHKAHIGIGFENGQLGDAFPQDHNIYLELVRRNELNLGLFLVGALLAVLLYLCWHSNLVRSDILRGNLNGLDVDRTDMIGKHYESVPFSLSKVQLVFWTFLILSAYLLCYLVTGELAAIPVSLLGLLGISLGGNLFSRGITSDQVNASAEGPTVKDVSKGFWRDILAEQNRFSIARIQFLLFNLLVGLYFVRHVWRLWNLPPLDEGLLGLISISTTGFLFGKYQESKPASSDVAAAKDAAGIQGNSLGQGAVVQRTLPGGATTIVNVTPANAGASGMPTDSGPAPAAPTPAVLPDGTPTRRDDEGDDNEAQPPAGTLSGAPDASLAMG</sequence>
<feature type="region of interest" description="Disordered" evidence="1">
    <location>
        <begin position="366"/>
        <end position="423"/>
    </location>
</feature>
<dbReference type="RefSeq" id="WP_190926445.1">
    <property type="nucleotide sequence ID" value="NZ_JACXAC010000005.1"/>
</dbReference>
<keyword evidence="2" id="KW-1133">Transmembrane helix</keyword>
<feature type="transmembrane region" description="Helical" evidence="2">
    <location>
        <begin position="130"/>
        <end position="149"/>
    </location>
</feature>
<evidence type="ECO:0000256" key="2">
    <source>
        <dbReference type="SAM" id="Phobius"/>
    </source>
</evidence>
<dbReference type="Proteomes" id="UP000606003">
    <property type="component" value="Unassembled WGS sequence"/>
</dbReference>
<evidence type="ECO:0000313" key="4">
    <source>
        <dbReference type="Proteomes" id="UP000606003"/>
    </source>
</evidence>
<keyword evidence="2" id="KW-0472">Membrane</keyword>
<comment type="caution">
    <text evidence="3">The sequence shown here is derived from an EMBL/GenBank/DDBJ whole genome shotgun (WGS) entry which is preliminary data.</text>
</comment>
<evidence type="ECO:0000313" key="3">
    <source>
        <dbReference type="EMBL" id="MBD2723591.1"/>
    </source>
</evidence>
<reference evidence="3 4" key="1">
    <citation type="submission" date="2020-09" db="EMBL/GenBank/DDBJ databases">
        <authorList>
            <person name="Kim M.K."/>
        </authorList>
    </citation>
    <scope>NUCLEOTIDE SEQUENCE [LARGE SCALE GENOMIC DNA]</scope>
    <source>
        <strain evidence="3 4">BT189</strain>
    </source>
</reference>
<name>A0ABR8JUE4_9BACT</name>
<gene>
    <name evidence="3" type="ORF">IC234_15780</name>
</gene>
<organism evidence="3 4">
    <name type="scientific">Hymenobacter armeniacus</name>
    <dbReference type="NCBI Taxonomy" id="2771358"/>
    <lineage>
        <taxon>Bacteria</taxon>
        <taxon>Pseudomonadati</taxon>
        <taxon>Bacteroidota</taxon>
        <taxon>Cytophagia</taxon>
        <taxon>Cytophagales</taxon>
        <taxon>Hymenobacteraceae</taxon>
        <taxon>Hymenobacter</taxon>
    </lineage>
</organism>
<accession>A0ABR8JUE4</accession>
<protein>
    <submittedName>
        <fullName evidence="3">Uncharacterized protein</fullName>
    </submittedName>
</protein>
<feature type="transmembrane region" description="Helical" evidence="2">
    <location>
        <begin position="190"/>
        <end position="208"/>
    </location>
</feature>
<evidence type="ECO:0000256" key="1">
    <source>
        <dbReference type="SAM" id="MobiDB-lite"/>
    </source>
</evidence>
<dbReference type="EMBL" id="JACXAC010000005">
    <property type="protein sequence ID" value="MBD2723591.1"/>
    <property type="molecule type" value="Genomic_DNA"/>
</dbReference>
<keyword evidence="4" id="KW-1185">Reference proteome</keyword>
<keyword evidence="2" id="KW-0812">Transmembrane</keyword>
<feature type="transmembrane region" description="Helical" evidence="2">
    <location>
        <begin position="272"/>
        <end position="290"/>
    </location>
</feature>
<feature type="transmembrane region" description="Helical" evidence="2">
    <location>
        <begin position="214"/>
        <end position="231"/>
    </location>
</feature>